<evidence type="ECO:0000313" key="2">
    <source>
        <dbReference type="EMBL" id="CDG67967.1"/>
    </source>
</evidence>
<proteinExistence type="evidence at transcript level"/>
<dbReference type="GeneID" id="100201081"/>
<protein>
    <submittedName>
        <fullName evidence="2">Uncharacterized protein C9orf85</fullName>
    </submittedName>
</protein>
<feature type="region of interest" description="Disordered" evidence="1">
    <location>
        <begin position="153"/>
        <end position="178"/>
    </location>
</feature>
<feature type="compositionally biased region" description="Acidic residues" evidence="1">
    <location>
        <begin position="167"/>
        <end position="178"/>
    </location>
</feature>
<organism evidence="2">
    <name type="scientific">Hydra vulgaris</name>
    <name type="common">Hydra</name>
    <name type="synonym">Hydra attenuata</name>
    <dbReference type="NCBI Taxonomy" id="6087"/>
    <lineage>
        <taxon>Eukaryota</taxon>
        <taxon>Metazoa</taxon>
        <taxon>Cnidaria</taxon>
        <taxon>Hydrozoa</taxon>
        <taxon>Hydroidolina</taxon>
        <taxon>Anthoathecata</taxon>
        <taxon>Aplanulata</taxon>
        <taxon>Hydridae</taxon>
        <taxon>Hydra</taxon>
    </lineage>
</organism>
<reference evidence="2" key="1">
    <citation type="journal article" date="2013" name="Genome Biol. Evol.">
        <title>Punctuated emergences of genetic and phenotypic innovations in eumetazoan, bilaterian, euteleostome, and hominidae ancestors.</title>
        <authorList>
            <person name="Wenger Y."/>
            <person name="Galliot B."/>
        </authorList>
    </citation>
    <scope>NUCLEOTIDE SEQUENCE</scope>
    <source>
        <tissue evidence="2">Whole animals</tissue>
    </source>
</reference>
<name>T2M7M4_HYDVU</name>
<dbReference type="AlphaFoldDB" id="T2M7M4"/>
<dbReference type="KEGG" id="hmg:100201081"/>
<dbReference type="EMBL" id="HAAD01001735">
    <property type="protein sequence ID" value="CDG67967.1"/>
    <property type="molecule type" value="mRNA"/>
</dbReference>
<sequence length="178" mass="20488">MSSQRGNVVKKKAPKHKNEFAFKNDLHDTTGKTKAINNLNVSNVCQRCKDCIEWKIKYKKYKPLTVPGKCVRCFNRNVKFAYHIVCSQCVTENSCCAKCNKNADLVGILVKDVSDQQKEESLLEEELKHMRLREKKAFLRQVEKEKSLGCKNSTCLTTTNKRKSSENESDEISDYEND</sequence>
<evidence type="ECO:0000256" key="1">
    <source>
        <dbReference type="SAM" id="MobiDB-lite"/>
    </source>
</evidence>
<accession>T2M7M4</accession>
<dbReference type="Pfam" id="PF10217">
    <property type="entry name" value="DUF2039"/>
    <property type="match status" value="1"/>
</dbReference>
<dbReference type="PANTHER" id="PTHR22876">
    <property type="entry name" value="ZGC:101016"/>
    <property type="match status" value="1"/>
</dbReference>
<dbReference type="InterPro" id="IPR019351">
    <property type="entry name" value="DUF2039"/>
</dbReference>
<dbReference type="PANTHER" id="PTHR22876:SF5">
    <property type="entry name" value="CHROMOSOME 9 OPEN READING FRAME 85"/>
    <property type="match status" value="1"/>
</dbReference>
<dbReference type="OrthoDB" id="250548at2759"/>
<dbReference type="OMA" id="GFKNSMH"/>
<gene>
    <name evidence="2" type="primary">C9orf85</name>
</gene>